<gene>
    <name evidence="2" type="ORF">S03H2_11260</name>
</gene>
<comment type="caution">
    <text evidence="2">The sequence shown here is derived from an EMBL/GenBank/DDBJ whole genome shotgun (WGS) entry which is preliminary data.</text>
</comment>
<proteinExistence type="predicted"/>
<sequence>MRNRIFARTFLFSLVILAVCFAGFSKEKTVESVWVGSSLSIDGLDDDWAGDTLNFEKKFEVDYAFRNDADNLYVLFIFKDPVYQSTIKDTGMTLWINTEGKKKKKYGIHFNTRRVTADSLISILEKQKGPLPEAEKNNIRSKPFYFFYQGDVKDKKGKILTPTALGGELAVPLFRAQAKQKMMVYELVMSLRILEKLSAKHKMEPGKTVKVGFEWGGLTERMKAQRMARLEQGTVREAERRAKDVREGETQRTGGKSGDARLSKGPKKYSFWVDVNLAQKD</sequence>
<dbReference type="EMBL" id="BARU01005752">
    <property type="protein sequence ID" value="GAH40874.1"/>
    <property type="molecule type" value="Genomic_DNA"/>
</dbReference>
<dbReference type="AlphaFoldDB" id="X1GGY4"/>
<evidence type="ECO:0000313" key="2">
    <source>
        <dbReference type="EMBL" id="GAH40874.1"/>
    </source>
</evidence>
<feature type="region of interest" description="Disordered" evidence="1">
    <location>
        <begin position="232"/>
        <end position="265"/>
    </location>
</feature>
<reference evidence="2" key="1">
    <citation type="journal article" date="2014" name="Front. Microbiol.">
        <title>High frequency of phylogenetically diverse reductive dehalogenase-homologous genes in deep subseafloor sedimentary metagenomes.</title>
        <authorList>
            <person name="Kawai M."/>
            <person name="Futagami T."/>
            <person name="Toyoda A."/>
            <person name="Takaki Y."/>
            <person name="Nishi S."/>
            <person name="Hori S."/>
            <person name="Arai W."/>
            <person name="Tsubouchi T."/>
            <person name="Morono Y."/>
            <person name="Uchiyama I."/>
            <person name="Ito T."/>
            <person name="Fujiyama A."/>
            <person name="Inagaki F."/>
            <person name="Takami H."/>
        </authorList>
    </citation>
    <scope>NUCLEOTIDE SEQUENCE</scope>
    <source>
        <strain evidence="2">Expedition CK06-06</strain>
    </source>
</reference>
<evidence type="ECO:0000256" key="1">
    <source>
        <dbReference type="SAM" id="MobiDB-lite"/>
    </source>
</evidence>
<evidence type="ECO:0008006" key="3">
    <source>
        <dbReference type="Google" id="ProtNLM"/>
    </source>
</evidence>
<organism evidence="2">
    <name type="scientific">marine sediment metagenome</name>
    <dbReference type="NCBI Taxonomy" id="412755"/>
    <lineage>
        <taxon>unclassified sequences</taxon>
        <taxon>metagenomes</taxon>
        <taxon>ecological metagenomes</taxon>
    </lineage>
</organism>
<protein>
    <recommendedName>
        <fullName evidence="3">Carbohydrate-binding domain-containing protein</fullName>
    </recommendedName>
</protein>
<feature type="compositionally biased region" description="Basic and acidic residues" evidence="1">
    <location>
        <begin position="234"/>
        <end position="250"/>
    </location>
</feature>
<accession>X1GGY4</accession>
<name>X1GGY4_9ZZZZ</name>